<evidence type="ECO:0000313" key="9">
    <source>
        <dbReference type="Proteomes" id="UP000189513"/>
    </source>
</evidence>
<dbReference type="EMBL" id="MPUK01000008">
    <property type="protein sequence ID" value="ONH66042.1"/>
    <property type="molecule type" value="Genomic_DNA"/>
</dbReference>
<keyword evidence="9" id="KW-1185">Reference proteome</keyword>
<protein>
    <submittedName>
        <fullName evidence="7">CYFA0S02e00540g1_1</fullName>
    </submittedName>
    <submittedName>
        <fullName evidence="8">Inner centromere protein mis6</fullName>
    </submittedName>
</protein>
<sequence>MTNSSPKDITDIISLLSKGEYTPNCATKTHLTHCTGKHDAFKVIEQLDSMSLDESGITLESLESLIKVLCDSNIKLSLSQRSHIIKSHIFFRFKVPTTVIYTIINTLGISPYKAAKPKLSHQFQTPLIQWLIAIVPYAEDNNVFTRSYGVLFHLLEYEYLRENLSQLLAITTRKQHVTEVRVRRLQEVLSKDPGSDGVRTLISLYQEYRPDLVLVHIPKSRHKRLRRGSEEYVEKLRTFRVDKDGAIEGYQGRTPGFGATKGQAISASADFTSSLSLPHAHNIQDAHQLVKKLDKIESPTSFESTLFDPTGLSLLAFVLKGSDVDFLRFDEWMVNSFEELQFMKTSQQKDFLSMIVNYVETTGDLRSSIVEEFLSNEEVVTAMPHLSDYLWDFISRITLENIDYLTIIGPLYSGLLPKMPDEWCSGYLDALTRVLTNCYRSIKTNDEGSKALIDAFQGAIRPIPTKLKSSQLNRKLALSTCRLIHTLQLAPEYVLDVDDVVLPPPLMYTLIFLDDPIVFSSVCAHLNFAKNIIKNGGNSEKVLHFTNLHNSYVVDICNLIWRNKAFDIPRSSTTAFGMTPEFTSSFTSMLPIFDSHTTFKSLFNLHHSPAFASYSADIVRALEDKDTECSTRHEGPLSLSSAQELIDDPDVKWLSISTAEDVRIEVLKELEKIGYVGVSDLLFNHMKSLLGKR</sequence>
<evidence type="ECO:0000256" key="3">
    <source>
        <dbReference type="ARBA" id="ARBA00005470"/>
    </source>
</evidence>
<dbReference type="VEuPathDB" id="FungiDB:BON22_4048"/>
<dbReference type="GO" id="GO:0000070">
    <property type="term" value="P:mitotic sister chromatid segregation"/>
    <property type="evidence" value="ECO:0007669"/>
    <property type="project" value="TreeGrafter"/>
</dbReference>
<evidence type="ECO:0000313" key="7">
    <source>
        <dbReference type="EMBL" id="CDR38342.1"/>
    </source>
</evidence>
<organism evidence="7">
    <name type="scientific">Cyberlindnera fabianii</name>
    <name type="common">Yeast</name>
    <name type="synonym">Hansenula fabianii</name>
    <dbReference type="NCBI Taxonomy" id="36022"/>
    <lineage>
        <taxon>Eukaryota</taxon>
        <taxon>Fungi</taxon>
        <taxon>Dikarya</taxon>
        <taxon>Ascomycota</taxon>
        <taxon>Saccharomycotina</taxon>
        <taxon>Saccharomycetes</taxon>
        <taxon>Phaffomycetales</taxon>
        <taxon>Phaffomycetaceae</taxon>
        <taxon>Cyberlindnera</taxon>
    </lineage>
</organism>
<accession>A0A061ASJ2</accession>
<keyword evidence="4" id="KW-0158">Chromosome</keyword>
<reference evidence="8" key="3">
    <citation type="submission" date="2017-01" db="EMBL/GenBank/DDBJ databases">
        <authorList>
            <person name="Mah S.A."/>
            <person name="Swanson W.J."/>
            <person name="Moy G.W."/>
            <person name="Vacquier V.D."/>
        </authorList>
    </citation>
    <scope>NUCLEOTIDE SEQUENCE [LARGE SCALE GENOMIC DNA]</scope>
    <source>
        <strain evidence="8">65</strain>
    </source>
</reference>
<dbReference type="InterPro" id="IPR012485">
    <property type="entry name" value="CENP-I"/>
</dbReference>
<dbReference type="PANTHER" id="PTHR48208:SF2">
    <property type="entry name" value="CENTROMERE PROTEIN I"/>
    <property type="match status" value="1"/>
</dbReference>
<dbReference type="AlphaFoldDB" id="A0A061ASJ2"/>
<evidence type="ECO:0000256" key="1">
    <source>
        <dbReference type="ARBA" id="ARBA00004123"/>
    </source>
</evidence>
<dbReference type="Proteomes" id="UP000189513">
    <property type="component" value="Unassembled WGS sequence"/>
</dbReference>
<keyword evidence="5" id="KW-0539">Nucleus</keyword>
<comment type="subcellular location">
    <subcellularLocation>
        <location evidence="2">Chromosome</location>
        <location evidence="2">Centromere</location>
    </subcellularLocation>
    <subcellularLocation>
        <location evidence="1">Nucleus</location>
    </subcellularLocation>
</comment>
<evidence type="ECO:0000256" key="5">
    <source>
        <dbReference type="ARBA" id="ARBA00023242"/>
    </source>
</evidence>
<dbReference type="STRING" id="36022.A0A061ASJ2"/>
<reference evidence="9" key="2">
    <citation type="journal article" date="2017" name="Genome Announc.">
        <title>Genome sequences of Cyberlindnera fabianii 65, Pichia kudriavzevii 129, and Saccharomyces cerevisiae 131 isolated from fermented masau fruits in Zimbabwe.</title>
        <authorList>
            <person name="van Rijswijck I.M.H."/>
            <person name="Derks M.F.L."/>
            <person name="Abee T."/>
            <person name="de Ridder D."/>
            <person name="Smid E.J."/>
        </authorList>
    </citation>
    <scope>NUCLEOTIDE SEQUENCE [LARGE SCALE GENOMIC DNA]</scope>
    <source>
        <strain evidence="9">65</strain>
    </source>
</reference>
<dbReference type="PANTHER" id="PTHR48208">
    <property type="entry name" value="CENTROMERE PROTEIN I"/>
    <property type="match status" value="1"/>
</dbReference>
<dbReference type="OrthoDB" id="6347512at2759"/>
<keyword evidence="6" id="KW-0137">Centromere</keyword>
<dbReference type="EMBL" id="LK052887">
    <property type="protein sequence ID" value="CDR38342.1"/>
    <property type="molecule type" value="Genomic_DNA"/>
</dbReference>
<dbReference type="OMA" id="INFLWKE"/>
<comment type="similarity">
    <text evidence="3">Belongs to the CENP-I/CTF3 family.</text>
</comment>
<dbReference type="GO" id="GO:0034080">
    <property type="term" value="P:CENP-A containing chromatin assembly"/>
    <property type="evidence" value="ECO:0007669"/>
    <property type="project" value="TreeGrafter"/>
</dbReference>
<reference evidence="7" key="1">
    <citation type="journal article" date="2014" name="Genome Announc.">
        <title>Genome sequence of the yeast Cyberlindnera fabianii (Hansenula fabianii).</title>
        <authorList>
            <person name="Freel K.C."/>
            <person name="Sarilar V."/>
            <person name="Neuveglise C."/>
            <person name="Devillers H."/>
            <person name="Friedrich A."/>
            <person name="Schacherer J."/>
        </authorList>
    </citation>
    <scope>NUCLEOTIDE SEQUENCE</scope>
    <source>
        <strain evidence="7">YJS4271</strain>
    </source>
</reference>
<evidence type="ECO:0000313" key="8">
    <source>
        <dbReference type="EMBL" id="ONH66042.1"/>
    </source>
</evidence>
<evidence type="ECO:0000256" key="2">
    <source>
        <dbReference type="ARBA" id="ARBA00004584"/>
    </source>
</evidence>
<dbReference type="Pfam" id="PF07778">
    <property type="entry name" value="CENP-I"/>
    <property type="match status" value="1"/>
</dbReference>
<gene>
    <name evidence="8" type="ORF">BON22_4048</name>
    <name evidence="7" type="ORF">CYFA0S_02e00540g</name>
</gene>
<dbReference type="GO" id="GO:0005634">
    <property type="term" value="C:nucleus"/>
    <property type="evidence" value="ECO:0007669"/>
    <property type="project" value="UniProtKB-SubCell"/>
</dbReference>
<dbReference type="GO" id="GO:0000939">
    <property type="term" value="C:inner kinetochore"/>
    <property type="evidence" value="ECO:0007669"/>
    <property type="project" value="TreeGrafter"/>
</dbReference>
<evidence type="ECO:0000256" key="6">
    <source>
        <dbReference type="ARBA" id="ARBA00023328"/>
    </source>
</evidence>
<name>A0A061ASJ2_CYBFA</name>
<evidence type="ECO:0000256" key="4">
    <source>
        <dbReference type="ARBA" id="ARBA00022454"/>
    </source>
</evidence>
<proteinExistence type="inferred from homology"/>
<dbReference type="CDD" id="cd22647">
    <property type="entry name" value="CTF3_NTD_HEAT"/>
    <property type="match status" value="1"/>
</dbReference>